<dbReference type="InterPro" id="IPR038692">
    <property type="entry name" value="Cthe_2751_sf"/>
</dbReference>
<sequence>MSHITLKELIPKNKTDIEAVEKLYQYSYQEIKPIVPQLLEWLQDINWPVATPMADYLLTMSDYLTDDIIAILRGKDEVWKYWCLYAFGINTIKPIEPRLLQEIEQIAYFPTQGEKEEEVQEVASKIMNKLKSQT</sequence>
<evidence type="ECO:0000313" key="2">
    <source>
        <dbReference type="EMBL" id="QHT69145.1"/>
    </source>
</evidence>
<feature type="domain" description="DUF5071" evidence="1">
    <location>
        <begin position="9"/>
        <end position="127"/>
    </location>
</feature>
<dbReference type="InterPro" id="IPR031837">
    <property type="entry name" value="DUF5071"/>
</dbReference>
<dbReference type="AlphaFoldDB" id="A0A6C0GM90"/>
<evidence type="ECO:0000259" key="1">
    <source>
        <dbReference type="Pfam" id="PF16804"/>
    </source>
</evidence>
<name>A0A6C0GM90_9BACT</name>
<dbReference type="RefSeq" id="WP_162445138.1">
    <property type="nucleotide sequence ID" value="NZ_CP048222.1"/>
</dbReference>
<dbReference type="KEGG" id="rhoz:GXP67_22120"/>
<organism evidence="2 3">
    <name type="scientific">Rhodocytophaga rosea</name>
    <dbReference type="NCBI Taxonomy" id="2704465"/>
    <lineage>
        <taxon>Bacteria</taxon>
        <taxon>Pseudomonadati</taxon>
        <taxon>Bacteroidota</taxon>
        <taxon>Cytophagia</taxon>
        <taxon>Cytophagales</taxon>
        <taxon>Rhodocytophagaceae</taxon>
        <taxon>Rhodocytophaga</taxon>
    </lineage>
</organism>
<gene>
    <name evidence="2" type="ORF">GXP67_22120</name>
</gene>
<dbReference type="Pfam" id="PF16804">
    <property type="entry name" value="DUF5071"/>
    <property type="match status" value="1"/>
</dbReference>
<accession>A0A6C0GM90</accession>
<proteinExistence type="predicted"/>
<protein>
    <submittedName>
        <fullName evidence="2">DUF5071 domain-containing protein</fullName>
    </submittedName>
</protein>
<dbReference type="Gene3D" id="1.25.40.750">
    <property type="entry name" value="Domain of unknown function DUF5071"/>
    <property type="match status" value="1"/>
</dbReference>
<dbReference type="Proteomes" id="UP000480178">
    <property type="component" value="Chromosome"/>
</dbReference>
<dbReference type="CDD" id="cd11743">
    <property type="entry name" value="Cthe_2751_like"/>
    <property type="match status" value="1"/>
</dbReference>
<evidence type="ECO:0000313" key="3">
    <source>
        <dbReference type="Proteomes" id="UP000480178"/>
    </source>
</evidence>
<keyword evidence="3" id="KW-1185">Reference proteome</keyword>
<dbReference type="EMBL" id="CP048222">
    <property type="protein sequence ID" value="QHT69145.1"/>
    <property type="molecule type" value="Genomic_DNA"/>
</dbReference>
<reference evidence="2 3" key="1">
    <citation type="submission" date="2020-01" db="EMBL/GenBank/DDBJ databases">
        <authorList>
            <person name="Kim M.K."/>
        </authorList>
    </citation>
    <scope>NUCLEOTIDE SEQUENCE [LARGE SCALE GENOMIC DNA]</scope>
    <source>
        <strain evidence="2 3">172606-1</strain>
    </source>
</reference>